<dbReference type="OrthoDB" id="495703at2"/>
<dbReference type="Proteomes" id="UP000268857">
    <property type="component" value="Unassembled WGS sequence"/>
</dbReference>
<dbReference type="Gene3D" id="3.40.50.150">
    <property type="entry name" value="Vaccinia Virus protein VP39"/>
    <property type="match status" value="1"/>
</dbReference>
<organism evidence="4 5">
    <name type="scientific">Chlorogloeopsis fritschii PCC 6912</name>
    <dbReference type="NCBI Taxonomy" id="211165"/>
    <lineage>
        <taxon>Bacteria</taxon>
        <taxon>Bacillati</taxon>
        <taxon>Cyanobacteriota</taxon>
        <taxon>Cyanophyceae</taxon>
        <taxon>Nostocales</taxon>
        <taxon>Chlorogloeopsidaceae</taxon>
        <taxon>Chlorogloeopsis</taxon>
    </lineage>
</organism>
<name>A0A433NH72_CHLFR</name>
<keyword evidence="2" id="KW-0808">Transferase</keyword>
<dbReference type="AlphaFoldDB" id="A0A433NH72"/>
<evidence type="ECO:0000259" key="3">
    <source>
        <dbReference type="Pfam" id="PF13649"/>
    </source>
</evidence>
<evidence type="ECO:0000256" key="2">
    <source>
        <dbReference type="ARBA" id="ARBA00022679"/>
    </source>
</evidence>
<proteinExistence type="predicted"/>
<dbReference type="InterPro" id="IPR051052">
    <property type="entry name" value="Diverse_substrate_MTase"/>
</dbReference>
<dbReference type="SUPFAM" id="SSF53335">
    <property type="entry name" value="S-adenosyl-L-methionine-dependent methyltransferases"/>
    <property type="match status" value="1"/>
</dbReference>
<feature type="domain" description="Methyltransferase" evidence="3">
    <location>
        <begin position="54"/>
        <end position="145"/>
    </location>
</feature>
<comment type="caution">
    <text evidence="4">The sequence shown here is derived from an EMBL/GenBank/DDBJ whole genome shotgun (WGS) entry which is preliminary data.</text>
</comment>
<evidence type="ECO:0000256" key="1">
    <source>
        <dbReference type="ARBA" id="ARBA00022603"/>
    </source>
</evidence>
<dbReference type="InterPro" id="IPR041698">
    <property type="entry name" value="Methyltransf_25"/>
</dbReference>
<dbReference type="CDD" id="cd02440">
    <property type="entry name" value="AdoMet_MTases"/>
    <property type="match status" value="1"/>
</dbReference>
<dbReference type="Pfam" id="PF13649">
    <property type="entry name" value="Methyltransf_25"/>
    <property type="match status" value="1"/>
</dbReference>
<dbReference type="GO" id="GO:0032259">
    <property type="term" value="P:methylation"/>
    <property type="evidence" value="ECO:0007669"/>
    <property type="project" value="UniProtKB-KW"/>
</dbReference>
<dbReference type="PANTHER" id="PTHR44942">
    <property type="entry name" value="METHYLTRANSF_11 DOMAIN-CONTAINING PROTEIN"/>
    <property type="match status" value="1"/>
</dbReference>
<dbReference type="RefSeq" id="WP_016875353.1">
    <property type="nucleotide sequence ID" value="NZ_AJLN01000101.1"/>
</dbReference>
<evidence type="ECO:0000313" key="4">
    <source>
        <dbReference type="EMBL" id="RUR81705.1"/>
    </source>
</evidence>
<sequence>MAKNNIDNASAWESYWSTAALKSAPILWNCEPAFAAAIDLPRFLDWMERDLPLIDFGCGDGNQTRFLANHFLRVMGVDVSPSAVALAQANNNAPNVEYRVLDALLLEQAAALHSEIGNANIYTRGAMHQFDREQRTLFARSLEVLAGKEGIIYLIDIGYEASSYFASLVEMYAGKLPEELERVLKSGISKGSLTREDIATIFPNFEVLADGEDVIHTIHILPNGENAKVPAYYALLRQARDRS</sequence>
<dbReference type="GO" id="GO:0008168">
    <property type="term" value="F:methyltransferase activity"/>
    <property type="evidence" value="ECO:0007669"/>
    <property type="project" value="UniProtKB-KW"/>
</dbReference>
<protein>
    <recommendedName>
        <fullName evidence="3">Methyltransferase domain-containing protein</fullName>
    </recommendedName>
</protein>
<dbReference type="EMBL" id="RSCJ01000009">
    <property type="protein sequence ID" value="RUR81705.1"/>
    <property type="molecule type" value="Genomic_DNA"/>
</dbReference>
<accession>A0A433NH72</accession>
<dbReference type="STRING" id="211165.GCA_000317285_04088"/>
<dbReference type="InterPro" id="IPR029063">
    <property type="entry name" value="SAM-dependent_MTases_sf"/>
</dbReference>
<reference evidence="4 5" key="1">
    <citation type="journal article" date="2019" name="Genome Biol. Evol.">
        <title>Day and night: Metabolic profiles and evolutionary relationships of six axenic non-marine cyanobacteria.</title>
        <authorList>
            <person name="Will S.E."/>
            <person name="Henke P."/>
            <person name="Boedeker C."/>
            <person name="Huang S."/>
            <person name="Brinkmann H."/>
            <person name="Rohde M."/>
            <person name="Jarek M."/>
            <person name="Friedl T."/>
            <person name="Seufert S."/>
            <person name="Schumacher M."/>
            <person name="Overmann J."/>
            <person name="Neumann-Schaal M."/>
            <person name="Petersen J."/>
        </authorList>
    </citation>
    <scope>NUCLEOTIDE SEQUENCE [LARGE SCALE GENOMIC DNA]</scope>
    <source>
        <strain evidence="4 5">PCC 6912</strain>
    </source>
</reference>
<keyword evidence="5" id="KW-1185">Reference proteome</keyword>
<dbReference type="PANTHER" id="PTHR44942:SF4">
    <property type="entry name" value="METHYLTRANSFERASE TYPE 11 DOMAIN-CONTAINING PROTEIN"/>
    <property type="match status" value="1"/>
</dbReference>
<gene>
    <name evidence="4" type="ORF">PCC6912_25740</name>
</gene>
<keyword evidence="1" id="KW-0489">Methyltransferase</keyword>
<evidence type="ECO:0000313" key="5">
    <source>
        <dbReference type="Proteomes" id="UP000268857"/>
    </source>
</evidence>